<evidence type="ECO:0000256" key="2">
    <source>
        <dbReference type="ARBA" id="ARBA00004389"/>
    </source>
</evidence>
<comment type="subcellular location">
    <subcellularLocation>
        <location evidence="1">Cell membrane</location>
        <topology evidence="1">Single-pass membrane protein</topology>
    </subcellularLocation>
    <subcellularLocation>
        <location evidence="2">Endoplasmic reticulum membrane</location>
        <topology evidence="2">Single-pass membrane protein</topology>
    </subcellularLocation>
    <subcellularLocation>
        <location evidence="3">Membrane</location>
        <topology evidence="3">Single-pass type I membrane protein</topology>
    </subcellularLocation>
</comment>
<keyword evidence="12" id="KW-0677">Repeat</keyword>
<comment type="function">
    <text evidence="22">Receptor kinase that detects X.oryzae pv. oryzae protein Ax21 to promote innate immunity. Following X.oryzae pv. oryzae protein Ax21 detection, undergoes cleavage, releasing the processed protein kinase Xa21 chain.</text>
</comment>
<keyword evidence="29" id="KW-1185">Reference proteome</keyword>
<evidence type="ECO:0000256" key="9">
    <source>
        <dbReference type="ARBA" id="ARBA00022679"/>
    </source>
</evidence>
<keyword evidence="13 25" id="KW-0547">Nucleotide-binding</keyword>
<gene>
    <name evidence="28" type="ORF">MUK42_02836</name>
</gene>
<evidence type="ECO:0000256" key="17">
    <source>
        <dbReference type="ARBA" id="ARBA00023136"/>
    </source>
</evidence>
<dbReference type="GO" id="GO:0005789">
    <property type="term" value="C:endoplasmic reticulum membrane"/>
    <property type="evidence" value="ECO:0007669"/>
    <property type="project" value="UniProtKB-SubCell"/>
</dbReference>
<evidence type="ECO:0000256" key="25">
    <source>
        <dbReference type="PROSITE-ProRule" id="PRU10141"/>
    </source>
</evidence>
<comment type="catalytic activity">
    <reaction evidence="21">
        <text>L-seryl-[protein] + ATP = O-phospho-L-seryl-[protein] + ADP + H(+)</text>
        <dbReference type="Rhea" id="RHEA:17989"/>
        <dbReference type="Rhea" id="RHEA-COMP:9863"/>
        <dbReference type="Rhea" id="RHEA-COMP:11604"/>
        <dbReference type="ChEBI" id="CHEBI:15378"/>
        <dbReference type="ChEBI" id="CHEBI:29999"/>
        <dbReference type="ChEBI" id="CHEBI:30616"/>
        <dbReference type="ChEBI" id="CHEBI:83421"/>
        <dbReference type="ChEBI" id="CHEBI:456216"/>
        <dbReference type="EC" id="2.7.11.1"/>
    </reaction>
</comment>
<dbReference type="Pfam" id="PF00069">
    <property type="entry name" value="Pkinase"/>
    <property type="match status" value="1"/>
</dbReference>
<dbReference type="PROSITE" id="PS00107">
    <property type="entry name" value="PROTEIN_KINASE_ATP"/>
    <property type="match status" value="1"/>
</dbReference>
<dbReference type="InterPro" id="IPR032675">
    <property type="entry name" value="LRR_dom_sf"/>
</dbReference>
<keyword evidence="17 26" id="KW-0472">Membrane</keyword>
<dbReference type="SUPFAM" id="SSF52058">
    <property type="entry name" value="L domain-like"/>
    <property type="match status" value="2"/>
</dbReference>
<keyword evidence="9" id="KW-0808">Transferase</keyword>
<dbReference type="OrthoDB" id="676979at2759"/>
<dbReference type="Pfam" id="PF00560">
    <property type="entry name" value="LRR_1"/>
    <property type="match status" value="5"/>
</dbReference>
<evidence type="ECO:0000256" key="4">
    <source>
        <dbReference type="ARBA" id="ARBA00012513"/>
    </source>
</evidence>
<evidence type="ECO:0000256" key="19">
    <source>
        <dbReference type="ARBA" id="ARBA00023180"/>
    </source>
</evidence>
<evidence type="ECO:0000313" key="28">
    <source>
        <dbReference type="EMBL" id="URE20675.1"/>
    </source>
</evidence>
<dbReference type="Gene3D" id="3.80.10.10">
    <property type="entry name" value="Ribonuclease Inhibitor"/>
    <property type="match status" value="3"/>
</dbReference>
<dbReference type="FunFam" id="3.30.200.20:FF:000432">
    <property type="entry name" value="LRR receptor-like serine/threonine-protein kinase EFR"/>
    <property type="match status" value="1"/>
</dbReference>
<evidence type="ECO:0000256" key="6">
    <source>
        <dbReference type="ARBA" id="ARBA00022527"/>
    </source>
</evidence>
<dbReference type="PRINTS" id="PR00019">
    <property type="entry name" value="LEURICHRPT"/>
</dbReference>
<dbReference type="GO" id="GO:0005524">
    <property type="term" value="F:ATP binding"/>
    <property type="evidence" value="ECO:0007669"/>
    <property type="project" value="UniProtKB-UniRule"/>
</dbReference>
<keyword evidence="19" id="KW-0325">Glycoprotein</keyword>
<evidence type="ECO:0000259" key="27">
    <source>
        <dbReference type="PROSITE" id="PS50011"/>
    </source>
</evidence>
<evidence type="ECO:0000256" key="11">
    <source>
        <dbReference type="ARBA" id="ARBA00022729"/>
    </source>
</evidence>
<evidence type="ECO:0000256" key="15">
    <source>
        <dbReference type="ARBA" id="ARBA00022840"/>
    </source>
</evidence>
<keyword evidence="15 25" id="KW-0067">ATP-binding</keyword>
<comment type="catalytic activity">
    <reaction evidence="20">
        <text>L-threonyl-[protein] + ATP = O-phospho-L-threonyl-[protein] + ADP + H(+)</text>
        <dbReference type="Rhea" id="RHEA:46608"/>
        <dbReference type="Rhea" id="RHEA-COMP:11060"/>
        <dbReference type="Rhea" id="RHEA-COMP:11605"/>
        <dbReference type="ChEBI" id="CHEBI:15378"/>
        <dbReference type="ChEBI" id="CHEBI:30013"/>
        <dbReference type="ChEBI" id="CHEBI:30616"/>
        <dbReference type="ChEBI" id="CHEBI:61977"/>
        <dbReference type="ChEBI" id="CHEBI:456216"/>
        <dbReference type="EC" id="2.7.11.1"/>
    </reaction>
</comment>
<sequence>MLEGEIPSDISSLSNLKVLYLWSNRLTGSIPPEIGNLTNLMSLNLFSNRLEGSVPREIGNLVRLEEVLLYDNQLTGSIPSEIGNLVNLHTLALLINSLESSAFHLEPILSQNPRAAEQPLFRVYSAGYGNHSSLLEELNINDNQFDGPLPISLSNATNLNNIQLYENRFTGTIPRGLGSLQKLFHFDVTFNQLEARNAAEWGFLDDLANCSSLKYLQLTSNNLSGFLPQSIGNFSTTLMWFEIDDNYIAGSIPAEIGNLVSLTSVRMKSNLLTGRIPAALGSLARLQIIDLSRNRFTGGIPATLGNLTRLTELQLYSNRLQGPIPPALETCPLELLDLSFNQLNGTVPKEILSIPTLTRFLNVSYNSLAGSLTPQVGNMKNIGQFDISGNRLSGTIPRTLGDCQQLDSLDMAGNSFQGSIPSSFSQLKGLQSLDLSRNNLSGLIPEFLGNFRFLSYLNLSFNNFEGELPKHGVFTNLTAFSVLGNSKLCGGVQALNLPPCPTPSSSKRHLSRKLVAAISVASGIICLILLLSLFGIHRWMPKSKEGHAADGIKVPHMMVTYAELLRATDGFSSANLVGVGSFGSVYKGLLNYEEYQLVAVKVLNLQQSGASRSFVAECGALRNVRHRNLVKILTACTSTDYRGNDFKALLYEFMPNGSLEKWVHPEANEQGQTRALSLIHRLNILIDVASALDYLHHNGPEPIVHCDIKPSNVLLDHDMVAHVGDFGLARFLNRSPIEASQRSSTSMIFKGSIGYVAPVWSGQQSFSRRGCLQLWDTSTQTLTGKRPTGETLKDDLSLPRYLEMALPERVAEIIDPNLLLEEEGEETNECTRDRAMECLALSLEIGIRCTKESPPERMQLVDAINELTAIRNAYLEHTKQGKRTQLRDEDPVLD</sequence>
<dbReference type="InterPro" id="IPR001611">
    <property type="entry name" value="Leu-rich_rpt"/>
</dbReference>
<evidence type="ECO:0000256" key="1">
    <source>
        <dbReference type="ARBA" id="ARBA00004162"/>
    </source>
</evidence>
<organism evidence="28 29">
    <name type="scientific">Musa troglodytarum</name>
    <name type="common">fe'i banana</name>
    <dbReference type="NCBI Taxonomy" id="320322"/>
    <lineage>
        <taxon>Eukaryota</taxon>
        <taxon>Viridiplantae</taxon>
        <taxon>Streptophyta</taxon>
        <taxon>Embryophyta</taxon>
        <taxon>Tracheophyta</taxon>
        <taxon>Spermatophyta</taxon>
        <taxon>Magnoliopsida</taxon>
        <taxon>Liliopsida</taxon>
        <taxon>Zingiberales</taxon>
        <taxon>Musaceae</taxon>
        <taxon>Musa</taxon>
    </lineage>
</organism>
<comment type="function">
    <text evidence="23">The processed protein kinase Xa21 chain released by protein cleavage after X.oryzae pv. oryzae protein Ax21 detection translocates into the nucleus where it can bind and regulate WRKY62, a transcription factor. Confers resistance to the bacterial pathogen X.oryzae pv. oryzae (Xoo).</text>
</comment>
<evidence type="ECO:0000256" key="3">
    <source>
        <dbReference type="ARBA" id="ARBA00004479"/>
    </source>
</evidence>
<dbReference type="InterPro" id="IPR011009">
    <property type="entry name" value="Kinase-like_dom_sf"/>
</dbReference>
<name>A0A9E7KMJ8_9LILI</name>
<evidence type="ECO:0000256" key="14">
    <source>
        <dbReference type="ARBA" id="ARBA00022777"/>
    </source>
</evidence>
<dbReference type="Proteomes" id="UP001055439">
    <property type="component" value="Chromosome 7"/>
</dbReference>
<dbReference type="FunFam" id="3.80.10.10:FF:000453">
    <property type="entry name" value="Leucine-rich receptor-like protein kinase family protein"/>
    <property type="match status" value="1"/>
</dbReference>
<dbReference type="GO" id="GO:0004674">
    <property type="term" value="F:protein serine/threonine kinase activity"/>
    <property type="evidence" value="ECO:0007669"/>
    <property type="project" value="UniProtKB-KW"/>
</dbReference>
<dbReference type="GO" id="GO:0005886">
    <property type="term" value="C:plasma membrane"/>
    <property type="evidence" value="ECO:0007669"/>
    <property type="project" value="UniProtKB-SubCell"/>
</dbReference>
<evidence type="ECO:0000256" key="10">
    <source>
        <dbReference type="ARBA" id="ARBA00022692"/>
    </source>
</evidence>
<accession>A0A9E7KMJ8</accession>
<evidence type="ECO:0000313" key="29">
    <source>
        <dbReference type="Proteomes" id="UP001055439"/>
    </source>
</evidence>
<dbReference type="Pfam" id="PF13855">
    <property type="entry name" value="LRR_8"/>
    <property type="match status" value="1"/>
</dbReference>
<evidence type="ECO:0000256" key="21">
    <source>
        <dbReference type="ARBA" id="ARBA00048679"/>
    </source>
</evidence>
<evidence type="ECO:0000256" key="5">
    <source>
        <dbReference type="ARBA" id="ARBA00022475"/>
    </source>
</evidence>
<dbReference type="InterPro" id="IPR008271">
    <property type="entry name" value="Ser/Thr_kinase_AS"/>
</dbReference>
<proteinExistence type="predicted"/>
<dbReference type="GO" id="GO:0009791">
    <property type="term" value="P:post-embryonic development"/>
    <property type="evidence" value="ECO:0007669"/>
    <property type="project" value="UniProtKB-ARBA"/>
</dbReference>
<dbReference type="InterPro" id="IPR055414">
    <property type="entry name" value="LRR_R13L4/SHOC2-like"/>
</dbReference>
<dbReference type="EC" id="2.7.11.1" evidence="4"/>
<dbReference type="FunFam" id="1.10.510.10:FF:000358">
    <property type="entry name" value="Putative leucine-rich repeat receptor-like serine/threonine-protein kinase"/>
    <property type="match status" value="1"/>
</dbReference>
<dbReference type="Pfam" id="PF23598">
    <property type="entry name" value="LRR_14"/>
    <property type="match status" value="1"/>
</dbReference>
<dbReference type="InterPro" id="IPR051809">
    <property type="entry name" value="Plant_receptor-like_S/T_kinase"/>
</dbReference>
<keyword evidence="11" id="KW-0732">Signal</keyword>
<keyword evidence="6" id="KW-0723">Serine/threonine-protein kinase</keyword>
<feature type="domain" description="Protein kinase" evidence="27">
    <location>
        <begin position="571"/>
        <end position="875"/>
    </location>
</feature>
<dbReference type="PANTHER" id="PTHR27008">
    <property type="entry name" value="OS04G0122200 PROTEIN"/>
    <property type="match status" value="1"/>
</dbReference>
<evidence type="ECO:0000256" key="12">
    <source>
        <dbReference type="ARBA" id="ARBA00022737"/>
    </source>
</evidence>
<dbReference type="EMBL" id="CP097509">
    <property type="protein sequence ID" value="URE20675.1"/>
    <property type="molecule type" value="Genomic_DNA"/>
</dbReference>
<dbReference type="FunFam" id="3.80.10.10:FF:000288">
    <property type="entry name" value="LRR receptor-like serine/threonine-protein kinase EFR"/>
    <property type="match status" value="1"/>
</dbReference>
<dbReference type="SMART" id="SM00220">
    <property type="entry name" value="S_TKc"/>
    <property type="match status" value="1"/>
</dbReference>
<evidence type="ECO:0000256" key="16">
    <source>
        <dbReference type="ARBA" id="ARBA00022989"/>
    </source>
</evidence>
<dbReference type="InterPro" id="IPR000719">
    <property type="entry name" value="Prot_kinase_dom"/>
</dbReference>
<dbReference type="SUPFAM" id="SSF56112">
    <property type="entry name" value="Protein kinase-like (PK-like)"/>
    <property type="match status" value="1"/>
</dbReference>
<keyword evidence="14 28" id="KW-0418">Kinase</keyword>
<evidence type="ECO:0000256" key="18">
    <source>
        <dbReference type="ARBA" id="ARBA00023170"/>
    </source>
</evidence>
<keyword evidence="16 26" id="KW-1133">Transmembrane helix</keyword>
<evidence type="ECO:0000256" key="24">
    <source>
        <dbReference type="ARBA" id="ARBA00072040"/>
    </source>
</evidence>
<protein>
    <recommendedName>
        <fullName evidence="24">Receptor kinase-like protein Xa21</fullName>
        <ecNumber evidence="4">2.7.11.1</ecNumber>
    </recommendedName>
</protein>
<dbReference type="Gene3D" id="3.30.200.20">
    <property type="entry name" value="Phosphorylase Kinase, domain 1"/>
    <property type="match status" value="1"/>
</dbReference>
<dbReference type="InterPro" id="IPR017441">
    <property type="entry name" value="Protein_kinase_ATP_BS"/>
</dbReference>
<evidence type="ECO:0000256" key="13">
    <source>
        <dbReference type="ARBA" id="ARBA00022741"/>
    </source>
</evidence>
<keyword evidence="7" id="KW-0597">Phosphoprotein</keyword>
<reference evidence="28" key="1">
    <citation type="submission" date="2022-05" db="EMBL/GenBank/DDBJ databases">
        <title>The Musa troglodytarum L. genome provides insights into the mechanism of non-climacteric behaviour and enrichment of carotenoids.</title>
        <authorList>
            <person name="Wang J."/>
        </authorList>
    </citation>
    <scope>NUCLEOTIDE SEQUENCE</scope>
    <source>
        <tissue evidence="28">Leaf</tissue>
    </source>
</reference>
<feature type="binding site" evidence="25">
    <location>
        <position position="601"/>
    </location>
    <ligand>
        <name>ATP</name>
        <dbReference type="ChEBI" id="CHEBI:30616"/>
    </ligand>
</feature>
<dbReference type="PROSITE" id="PS00108">
    <property type="entry name" value="PROTEIN_KINASE_ST"/>
    <property type="match status" value="1"/>
</dbReference>
<feature type="transmembrane region" description="Helical" evidence="26">
    <location>
        <begin position="514"/>
        <end position="536"/>
    </location>
</feature>
<evidence type="ECO:0000256" key="23">
    <source>
        <dbReference type="ARBA" id="ARBA00056628"/>
    </source>
</evidence>
<dbReference type="SMART" id="SM00369">
    <property type="entry name" value="LRR_TYP"/>
    <property type="match status" value="6"/>
</dbReference>
<dbReference type="PANTHER" id="PTHR27008:SF596">
    <property type="entry name" value="OS02G0215500 PROTEIN"/>
    <property type="match status" value="1"/>
</dbReference>
<dbReference type="PROSITE" id="PS50011">
    <property type="entry name" value="PROTEIN_KINASE_DOM"/>
    <property type="match status" value="1"/>
</dbReference>
<evidence type="ECO:0000256" key="8">
    <source>
        <dbReference type="ARBA" id="ARBA00022614"/>
    </source>
</evidence>
<evidence type="ECO:0000256" key="7">
    <source>
        <dbReference type="ARBA" id="ARBA00022553"/>
    </source>
</evidence>
<dbReference type="Gene3D" id="1.10.510.10">
    <property type="entry name" value="Transferase(Phosphotransferase) domain 1"/>
    <property type="match status" value="1"/>
</dbReference>
<dbReference type="GO" id="GO:0051707">
    <property type="term" value="P:response to other organism"/>
    <property type="evidence" value="ECO:0007669"/>
    <property type="project" value="UniProtKB-ARBA"/>
</dbReference>
<evidence type="ECO:0000256" key="26">
    <source>
        <dbReference type="SAM" id="Phobius"/>
    </source>
</evidence>
<evidence type="ECO:0000256" key="20">
    <source>
        <dbReference type="ARBA" id="ARBA00047899"/>
    </source>
</evidence>
<dbReference type="AlphaFoldDB" id="A0A9E7KMJ8"/>
<keyword evidence="5" id="KW-1003">Cell membrane</keyword>
<keyword evidence="8" id="KW-0433">Leucine-rich repeat</keyword>
<evidence type="ECO:0000256" key="22">
    <source>
        <dbReference type="ARBA" id="ARBA00054320"/>
    </source>
</evidence>
<dbReference type="InterPro" id="IPR003591">
    <property type="entry name" value="Leu-rich_rpt_typical-subtyp"/>
</dbReference>
<keyword evidence="18 28" id="KW-0675">Receptor</keyword>
<keyword evidence="10 26" id="KW-0812">Transmembrane</keyword>
<dbReference type="GO" id="GO:0006952">
    <property type="term" value="P:defense response"/>
    <property type="evidence" value="ECO:0007669"/>
    <property type="project" value="UniProtKB-ARBA"/>
</dbReference>